<evidence type="ECO:0000313" key="5">
    <source>
        <dbReference type="EMBL" id="AOW79681.1"/>
    </source>
</evidence>
<dbReference type="EMBL" id="CP016070">
    <property type="protein sequence ID" value="AOW79681.1"/>
    <property type="molecule type" value="Genomic_DNA"/>
</dbReference>
<dbReference type="GeneID" id="29828494"/>
<reference evidence="5 6" key="1">
    <citation type="submission" date="2016-06" db="EMBL/GenBank/DDBJ databases">
        <title>Discovery of anaerobic lithoheterotrophic haloarchaeon capable of sulfur respiration by hydrogen and formate.</title>
        <authorList>
            <person name="Sorokin D.Y."/>
            <person name="Kublanov I.V."/>
            <person name="Roman P."/>
            <person name="Sinninghe Damste J.S."/>
            <person name="Golyshin P.N."/>
            <person name="Rojo D."/>
            <person name="Ciordia S."/>
            <person name="Mena Md.C."/>
            <person name="Ferrer M."/>
            <person name="Smedile F."/>
            <person name="Messina E."/>
            <person name="La Cono V."/>
            <person name="Yakimov M.M."/>
        </authorList>
    </citation>
    <scope>NUCLEOTIDE SEQUENCE [LARGE SCALE GENOMIC DNA]</scope>
    <source>
        <strain evidence="5 6">HTSR1</strain>
    </source>
</reference>
<dbReference type="InterPro" id="IPR039519">
    <property type="entry name" value="YokE-like_PH"/>
</dbReference>
<dbReference type="InterPro" id="IPR055539">
    <property type="entry name" value="DUF7115"/>
</dbReference>
<feature type="domain" description="DUF7115" evidence="4">
    <location>
        <begin position="1"/>
        <end position="108"/>
    </location>
</feature>
<evidence type="ECO:0000313" key="6">
    <source>
        <dbReference type="Proteomes" id="UP000185608"/>
    </source>
</evidence>
<evidence type="ECO:0000259" key="4">
    <source>
        <dbReference type="Pfam" id="PF23428"/>
    </source>
</evidence>
<protein>
    <recommendedName>
        <fullName evidence="7">YokE-like PH domain-containing protein</fullName>
    </recommendedName>
</protein>
<evidence type="ECO:0000256" key="2">
    <source>
        <dbReference type="SAM" id="MobiDB-lite"/>
    </source>
</evidence>
<dbReference type="AlphaFoldDB" id="A0A1D8S2X5"/>
<evidence type="ECO:0008006" key="7">
    <source>
        <dbReference type="Google" id="ProtNLM"/>
    </source>
</evidence>
<gene>
    <name evidence="5" type="ORF">HTSR_0483</name>
</gene>
<dbReference type="Pfam" id="PF14470">
    <property type="entry name" value="bPH_3"/>
    <property type="match status" value="1"/>
</dbReference>
<sequence>MNVPSAVAEALGDETVSATVSLKGEDALYVTPTRTIHYGAEGFLSDESVESYPHEAERVTVEEGRRKSTITFDYGTDGTRSLTVPEKYVSDSLHPILAGVFRAREVIEPGETVSATYRFGELTLVVTNRRLVKHVGAAVWDEEYVAVPYESVQGLETEKGSVASQLVISTPDRTERIKTPNEGFRRVDETIRDAIYQFYEVPDQAAFEAAVRPAEDEEPDTDEESTTADKPEPAESAAFVSAVDTASIHDELDELEALLDDQETLLEEQLAAIEDQRSRLDRLRSQIED</sequence>
<feature type="region of interest" description="Disordered" evidence="2">
    <location>
        <begin position="211"/>
        <end position="236"/>
    </location>
</feature>
<feature type="coiled-coil region" evidence="1">
    <location>
        <begin position="248"/>
        <end position="286"/>
    </location>
</feature>
<evidence type="ECO:0000256" key="1">
    <source>
        <dbReference type="SAM" id="Coils"/>
    </source>
</evidence>
<dbReference type="Pfam" id="PF23428">
    <property type="entry name" value="DUF7115"/>
    <property type="match status" value="1"/>
</dbReference>
<accession>A0A1D8S2X5</accession>
<name>A0A1D8S2X5_9EURY</name>
<feature type="compositionally biased region" description="Acidic residues" evidence="2">
    <location>
        <begin position="215"/>
        <end position="226"/>
    </location>
</feature>
<feature type="domain" description="YokE-like PH" evidence="3">
    <location>
        <begin position="123"/>
        <end position="178"/>
    </location>
</feature>
<dbReference type="KEGG" id="halh:HTSR_0483"/>
<organism evidence="5 6">
    <name type="scientific">Halodesulfurarchaeum formicicum</name>
    <dbReference type="NCBI Taxonomy" id="1873524"/>
    <lineage>
        <taxon>Archaea</taxon>
        <taxon>Methanobacteriati</taxon>
        <taxon>Methanobacteriota</taxon>
        <taxon>Stenosarchaea group</taxon>
        <taxon>Halobacteria</taxon>
        <taxon>Halobacteriales</taxon>
        <taxon>Halobacteriaceae</taxon>
        <taxon>Halodesulfurarchaeum</taxon>
    </lineage>
</organism>
<evidence type="ECO:0000259" key="3">
    <source>
        <dbReference type="Pfam" id="PF14470"/>
    </source>
</evidence>
<dbReference type="RefSeq" id="WP_070364431.1">
    <property type="nucleotide sequence ID" value="NZ_CP016070.1"/>
</dbReference>
<proteinExistence type="predicted"/>
<keyword evidence="1" id="KW-0175">Coiled coil</keyword>
<dbReference type="Proteomes" id="UP000185608">
    <property type="component" value="Chromosome"/>
</dbReference>